<keyword evidence="4 6" id="KW-0472">Membrane</keyword>
<gene>
    <name evidence="7" type="ORF">ACFPJ6_04510</name>
</gene>
<dbReference type="Pfam" id="PF09685">
    <property type="entry name" value="MamF_MmsF"/>
    <property type="match status" value="1"/>
</dbReference>
<accession>A0ABW0GKM9</accession>
<feature type="transmembrane region" description="Helical" evidence="6">
    <location>
        <begin position="111"/>
        <end position="134"/>
    </location>
</feature>
<evidence type="ECO:0000256" key="3">
    <source>
        <dbReference type="ARBA" id="ARBA00022989"/>
    </source>
</evidence>
<dbReference type="InterPro" id="IPR019109">
    <property type="entry name" value="MamF_MmsF"/>
</dbReference>
<proteinExistence type="predicted"/>
<evidence type="ECO:0000313" key="7">
    <source>
        <dbReference type="EMBL" id="MFC5380044.1"/>
    </source>
</evidence>
<evidence type="ECO:0000256" key="6">
    <source>
        <dbReference type="SAM" id="Phobius"/>
    </source>
</evidence>
<dbReference type="Proteomes" id="UP001596122">
    <property type="component" value="Unassembled WGS sequence"/>
</dbReference>
<reference evidence="8" key="1">
    <citation type="journal article" date="2019" name="Int. J. Syst. Evol. Microbiol.">
        <title>The Global Catalogue of Microorganisms (GCM) 10K type strain sequencing project: providing services to taxonomists for standard genome sequencing and annotation.</title>
        <authorList>
            <consortium name="The Broad Institute Genomics Platform"/>
            <consortium name="The Broad Institute Genome Sequencing Center for Infectious Disease"/>
            <person name="Wu L."/>
            <person name="Ma J."/>
        </authorList>
    </citation>
    <scope>NUCLEOTIDE SEQUENCE [LARGE SCALE GENOMIC DNA]</scope>
    <source>
        <strain evidence="8">CCUG 43114</strain>
    </source>
</reference>
<protein>
    <submittedName>
        <fullName evidence="7">DUF4870 domain-containing protein</fullName>
    </submittedName>
</protein>
<organism evidence="7 8">
    <name type="scientific">Aquipuribacter nitratireducens</name>
    <dbReference type="NCBI Taxonomy" id="650104"/>
    <lineage>
        <taxon>Bacteria</taxon>
        <taxon>Bacillati</taxon>
        <taxon>Actinomycetota</taxon>
        <taxon>Actinomycetes</taxon>
        <taxon>Micrococcales</taxon>
        <taxon>Intrasporangiaceae</taxon>
        <taxon>Aquipuribacter</taxon>
    </lineage>
</organism>
<evidence type="ECO:0000256" key="4">
    <source>
        <dbReference type="ARBA" id="ARBA00023136"/>
    </source>
</evidence>
<feature type="transmembrane region" description="Helical" evidence="6">
    <location>
        <begin position="86"/>
        <end position="105"/>
    </location>
</feature>
<evidence type="ECO:0000256" key="1">
    <source>
        <dbReference type="ARBA" id="ARBA00004141"/>
    </source>
</evidence>
<keyword evidence="2 6" id="KW-0812">Transmembrane</keyword>
<keyword evidence="3 6" id="KW-1133">Transmembrane helix</keyword>
<name>A0ABW0GKM9_9MICO</name>
<evidence type="ECO:0000256" key="2">
    <source>
        <dbReference type="ARBA" id="ARBA00022692"/>
    </source>
</evidence>
<dbReference type="EMBL" id="JBHSLD010000004">
    <property type="protein sequence ID" value="MFC5380044.1"/>
    <property type="molecule type" value="Genomic_DNA"/>
</dbReference>
<comment type="caution">
    <text evidence="7">The sequence shown here is derived from an EMBL/GenBank/DDBJ whole genome shotgun (WGS) entry which is preliminary data.</text>
</comment>
<sequence length="150" mass="15537">MTETPAAPLPAAPAPAAGGYPGGRGPAPMTPSDETTWSTLGHLSWLAGSVVGLPFLGPLVLWLVLKDRGPFVRHHTAEALNFQVTVMLWLLGVGVVGGVATLVTFGVLAPALVLALVAVLVLAVVLTVVAAVAASRGEWYRYPLTLRLAR</sequence>
<comment type="subcellular location">
    <subcellularLocation>
        <location evidence="1">Membrane</location>
        <topology evidence="1">Multi-pass membrane protein</topology>
    </subcellularLocation>
</comment>
<dbReference type="RefSeq" id="WP_340271374.1">
    <property type="nucleotide sequence ID" value="NZ_JBBEOG010000011.1"/>
</dbReference>
<keyword evidence="8" id="KW-1185">Reference proteome</keyword>
<feature type="region of interest" description="Disordered" evidence="5">
    <location>
        <begin position="1"/>
        <end position="34"/>
    </location>
</feature>
<feature type="transmembrane region" description="Helical" evidence="6">
    <location>
        <begin position="43"/>
        <end position="65"/>
    </location>
</feature>
<evidence type="ECO:0000256" key="5">
    <source>
        <dbReference type="SAM" id="MobiDB-lite"/>
    </source>
</evidence>
<evidence type="ECO:0000313" key="8">
    <source>
        <dbReference type="Proteomes" id="UP001596122"/>
    </source>
</evidence>